<dbReference type="Proteomes" id="UP001153069">
    <property type="component" value="Unassembled WGS sequence"/>
</dbReference>
<keyword evidence="2 5" id="KW-0812">Transmembrane</keyword>
<keyword evidence="8" id="KW-1185">Reference proteome</keyword>
<dbReference type="PANTHER" id="PTHR10984">
    <property type="entry name" value="ENDOPLASMIC RETICULUM-GOLGI INTERMEDIATE COMPARTMENT PROTEIN"/>
    <property type="match status" value="1"/>
</dbReference>
<dbReference type="InterPro" id="IPR013766">
    <property type="entry name" value="Thioredoxin_domain"/>
</dbReference>
<feature type="domain" description="Thioredoxin" evidence="6">
    <location>
        <begin position="130"/>
        <end position="282"/>
    </location>
</feature>
<evidence type="ECO:0000256" key="1">
    <source>
        <dbReference type="ARBA" id="ARBA00004370"/>
    </source>
</evidence>
<comment type="subcellular location">
    <subcellularLocation>
        <location evidence="1">Membrane</location>
    </subcellularLocation>
</comment>
<dbReference type="PROSITE" id="PS51352">
    <property type="entry name" value="THIOREDOXIN_2"/>
    <property type="match status" value="1"/>
</dbReference>
<proteinExistence type="predicted"/>
<reference evidence="7" key="1">
    <citation type="submission" date="2020-06" db="EMBL/GenBank/DDBJ databases">
        <authorList>
            <consortium name="Plant Systems Biology data submission"/>
        </authorList>
    </citation>
    <scope>NUCLEOTIDE SEQUENCE</scope>
    <source>
        <strain evidence="7">D6</strain>
    </source>
</reference>
<feature type="transmembrane region" description="Helical" evidence="5">
    <location>
        <begin position="31"/>
        <end position="48"/>
    </location>
</feature>
<feature type="transmembrane region" description="Helical" evidence="5">
    <location>
        <begin position="487"/>
        <end position="508"/>
    </location>
</feature>
<dbReference type="InterPro" id="IPR039542">
    <property type="entry name" value="Erv_N"/>
</dbReference>
<dbReference type="Pfam" id="PF07970">
    <property type="entry name" value="COPIIcoated_ERV"/>
    <property type="match status" value="1"/>
</dbReference>
<dbReference type="PANTHER" id="PTHR10984:SF37">
    <property type="entry name" value="PROTEIN DISULFIDE-ISOMERASE 5-3"/>
    <property type="match status" value="1"/>
</dbReference>
<dbReference type="AlphaFoldDB" id="A0A9N8DX13"/>
<evidence type="ECO:0000313" key="7">
    <source>
        <dbReference type="EMBL" id="CAB9508396.1"/>
    </source>
</evidence>
<accession>A0A9N8DX13</accession>
<comment type="caution">
    <text evidence="7">The sequence shown here is derived from an EMBL/GenBank/DDBJ whole genome shotgun (WGS) entry which is preliminary data.</text>
</comment>
<evidence type="ECO:0000256" key="3">
    <source>
        <dbReference type="ARBA" id="ARBA00022989"/>
    </source>
</evidence>
<evidence type="ECO:0000313" key="8">
    <source>
        <dbReference type="Proteomes" id="UP001153069"/>
    </source>
</evidence>
<keyword evidence="3 5" id="KW-1133">Transmembrane helix</keyword>
<dbReference type="InterPro" id="IPR012936">
    <property type="entry name" value="Erv_C"/>
</dbReference>
<name>A0A9N8DX13_9STRA</name>
<evidence type="ECO:0000256" key="5">
    <source>
        <dbReference type="SAM" id="Phobius"/>
    </source>
</evidence>
<dbReference type="CDD" id="cd02961">
    <property type="entry name" value="PDI_a_family"/>
    <property type="match status" value="1"/>
</dbReference>
<gene>
    <name evidence="7" type="ORF">SEMRO_345_G122540.1</name>
</gene>
<evidence type="ECO:0000259" key="6">
    <source>
        <dbReference type="PROSITE" id="PS51352"/>
    </source>
</evidence>
<dbReference type="GO" id="GO:0005783">
    <property type="term" value="C:endoplasmic reticulum"/>
    <property type="evidence" value="ECO:0007669"/>
    <property type="project" value="TreeGrafter"/>
</dbReference>
<dbReference type="OrthoDB" id="72053at2759"/>
<dbReference type="EMBL" id="CAICTM010000344">
    <property type="protein sequence ID" value="CAB9508396.1"/>
    <property type="molecule type" value="Genomic_DNA"/>
</dbReference>
<keyword evidence="4 5" id="KW-0472">Membrane</keyword>
<dbReference type="Pfam" id="PF00085">
    <property type="entry name" value="Thioredoxin"/>
    <property type="match status" value="1"/>
</dbReference>
<dbReference type="InterPro" id="IPR045888">
    <property type="entry name" value="Erv"/>
</dbReference>
<sequence length="531" mass="61484">MQAGASRRKWAAGVDMYRRVPTDLTEGTRQGSVFSYLAVMVMLMLFMLETRDYMQKRAEASVSLDKSDDPRIRVNFNITMMDLKCEYAVVDVVSSLGTEQNVSTHVTKWHVDSEGIRRRYQGRNKHQTEIELHDESVTASLDELYANGEDAVSLDAETFEFAKRNNEYLFVDFYASWCSHCRQLAPTWETLAEVMTDVAEHVAEQSAHEYSEEELEHAKKVELPVMIAKVDCVEHRDLCLAEGLMAYPTLRLFVDGERWRAGDYRGHRTVVEMADWLQQIEDKHKEDLGDEKKRNVQLAHQRAKARLEGDERSDEESEWAEKVRRRRQRMHHSWVDSEHPGCQLAGHLLLDRAPGNFHIQARSPHHDLVPHMTNVSHLVHHLSVGEPFAERLMEDNSIIPNQVRNKLKPMNGNVYVTHELHEAYHHYLKIVTTNVEGLRRGNRVFKAYQILQNSQLSYYRSDVVPEAKFMYDLSPIAVSYEWESRTWYDYITSVMAIIGGTFTVVGMLESTISSVSKVTTRRRITHKMNTK</sequence>
<protein>
    <submittedName>
        <fullName evidence="7">Disulfide isomerase-like 5-4</fullName>
    </submittedName>
</protein>
<dbReference type="InterPro" id="IPR036249">
    <property type="entry name" value="Thioredoxin-like_sf"/>
</dbReference>
<evidence type="ECO:0000256" key="4">
    <source>
        <dbReference type="ARBA" id="ARBA00023136"/>
    </source>
</evidence>
<dbReference type="GO" id="GO:0016853">
    <property type="term" value="F:isomerase activity"/>
    <property type="evidence" value="ECO:0007669"/>
    <property type="project" value="UniProtKB-KW"/>
</dbReference>
<dbReference type="Gene3D" id="3.40.30.10">
    <property type="entry name" value="Glutaredoxin"/>
    <property type="match status" value="1"/>
</dbReference>
<organism evidence="7 8">
    <name type="scientific">Seminavis robusta</name>
    <dbReference type="NCBI Taxonomy" id="568900"/>
    <lineage>
        <taxon>Eukaryota</taxon>
        <taxon>Sar</taxon>
        <taxon>Stramenopiles</taxon>
        <taxon>Ochrophyta</taxon>
        <taxon>Bacillariophyta</taxon>
        <taxon>Bacillariophyceae</taxon>
        <taxon>Bacillariophycidae</taxon>
        <taxon>Naviculales</taxon>
        <taxon>Naviculaceae</taxon>
        <taxon>Seminavis</taxon>
    </lineage>
</organism>
<dbReference type="GO" id="GO:0016020">
    <property type="term" value="C:membrane"/>
    <property type="evidence" value="ECO:0007669"/>
    <property type="project" value="UniProtKB-SubCell"/>
</dbReference>
<evidence type="ECO:0000256" key="2">
    <source>
        <dbReference type="ARBA" id="ARBA00022692"/>
    </source>
</evidence>
<keyword evidence="7" id="KW-0413">Isomerase</keyword>
<dbReference type="SUPFAM" id="SSF52833">
    <property type="entry name" value="Thioredoxin-like"/>
    <property type="match status" value="1"/>
</dbReference>
<dbReference type="GO" id="GO:0030134">
    <property type="term" value="C:COPII-coated ER to Golgi transport vesicle"/>
    <property type="evidence" value="ECO:0007669"/>
    <property type="project" value="TreeGrafter"/>
</dbReference>
<dbReference type="Pfam" id="PF13850">
    <property type="entry name" value="ERGIC_N"/>
    <property type="match status" value="1"/>
</dbReference>